<name>A0A8D8F2G5_CULPI</name>
<organism evidence="2">
    <name type="scientific">Culex pipiens</name>
    <name type="common">House mosquito</name>
    <dbReference type="NCBI Taxonomy" id="7175"/>
    <lineage>
        <taxon>Eukaryota</taxon>
        <taxon>Metazoa</taxon>
        <taxon>Ecdysozoa</taxon>
        <taxon>Arthropoda</taxon>
        <taxon>Hexapoda</taxon>
        <taxon>Insecta</taxon>
        <taxon>Pterygota</taxon>
        <taxon>Neoptera</taxon>
        <taxon>Endopterygota</taxon>
        <taxon>Diptera</taxon>
        <taxon>Nematocera</taxon>
        <taxon>Culicoidea</taxon>
        <taxon>Culicidae</taxon>
        <taxon>Culicinae</taxon>
        <taxon>Culicini</taxon>
        <taxon>Culex</taxon>
        <taxon>Culex</taxon>
    </lineage>
</organism>
<feature type="transmembrane region" description="Helical" evidence="1">
    <location>
        <begin position="20"/>
        <end position="42"/>
    </location>
</feature>
<evidence type="ECO:0000313" key="2">
    <source>
        <dbReference type="EMBL" id="CAG6455966.1"/>
    </source>
</evidence>
<sequence length="152" mass="17079">MSPHQSKTGVYVFFCIRAKLIHVFVSELLLLSSLSLLLLLSFSLSRRPFSFLSSPPPFVDHCVSGARICVAGDRWPLSTEGNEPKKKCTRNRTQYWERRRRERKMHISHGVALSSSVTRMRLASAWDDVALSVVAQPEVLSLFGTSVAMSRG</sequence>
<evidence type="ECO:0000256" key="1">
    <source>
        <dbReference type="SAM" id="Phobius"/>
    </source>
</evidence>
<keyword evidence="1" id="KW-0472">Membrane</keyword>
<protein>
    <submittedName>
        <fullName evidence="2">(northern house mosquito) hypothetical protein</fullName>
    </submittedName>
</protein>
<accession>A0A8D8F2G5</accession>
<dbReference type="AlphaFoldDB" id="A0A8D8F2G5"/>
<keyword evidence="1" id="KW-0812">Transmembrane</keyword>
<keyword evidence="1" id="KW-1133">Transmembrane helix</keyword>
<reference evidence="2" key="1">
    <citation type="submission" date="2021-05" db="EMBL/GenBank/DDBJ databases">
        <authorList>
            <person name="Alioto T."/>
            <person name="Alioto T."/>
            <person name="Gomez Garrido J."/>
        </authorList>
    </citation>
    <scope>NUCLEOTIDE SEQUENCE</scope>
</reference>
<dbReference type="EMBL" id="HBUE01029694">
    <property type="protein sequence ID" value="CAG6455966.1"/>
    <property type="molecule type" value="Transcribed_RNA"/>
</dbReference>
<proteinExistence type="predicted"/>
<dbReference type="EMBL" id="HBUE01029693">
    <property type="protein sequence ID" value="CAG6455965.1"/>
    <property type="molecule type" value="Transcribed_RNA"/>
</dbReference>